<dbReference type="Proteomes" id="UP001232992">
    <property type="component" value="Unassembled WGS sequence"/>
</dbReference>
<gene>
    <name evidence="3" type="ORF">PMH09_08380</name>
</gene>
<dbReference type="InterPro" id="IPR036388">
    <property type="entry name" value="WH-like_DNA-bd_sf"/>
</dbReference>
<dbReference type="InterPro" id="IPR027417">
    <property type="entry name" value="P-loop_NTPase"/>
</dbReference>
<dbReference type="InterPro" id="IPR016032">
    <property type="entry name" value="Sig_transdc_resp-reg_C-effctor"/>
</dbReference>
<dbReference type="Pfam" id="PF26355">
    <property type="entry name" value="HTH_VMAP-M9"/>
    <property type="match status" value="1"/>
</dbReference>
<feature type="domain" description="NB-ARC" evidence="1">
    <location>
        <begin position="157"/>
        <end position="248"/>
    </location>
</feature>
<dbReference type="PRINTS" id="PR00364">
    <property type="entry name" value="DISEASERSIST"/>
</dbReference>
<reference evidence="3 4" key="1">
    <citation type="submission" date="2023-01" db="EMBL/GenBank/DDBJ databases">
        <title>Novel diversity within Roseofilum (Cyanobacteria; Desertifilaceae) from marine benthic mats with descriptions of four novel species.</title>
        <authorList>
            <person name="Wang Y."/>
            <person name="Berthold D.E."/>
            <person name="Hu J."/>
            <person name="Lefler F.W."/>
            <person name="Laughinghouse H.D. IV."/>
        </authorList>
    </citation>
    <scope>NUCLEOTIDE SEQUENCE [LARGE SCALE GENOMIC DNA]</scope>
    <source>
        <strain evidence="3 4">BLCC-M143</strain>
    </source>
</reference>
<dbReference type="InterPro" id="IPR058651">
    <property type="entry name" value="HTH_VMAP-M9"/>
</dbReference>
<accession>A0ABT7BVK0</accession>
<evidence type="ECO:0000313" key="4">
    <source>
        <dbReference type="Proteomes" id="UP001232992"/>
    </source>
</evidence>
<keyword evidence="4" id="KW-1185">Reference proteome</keyword>
<organism evidence="3 4">
    <name type="scientific">Roseofilum casamattae BLCC-M143</name>
    <dbReference type="NCBI Taxonomy" id="3022442"/>
    <lineage>
        <taxon>Bacteria</taxon>
        <taxon>Bacillati</taxon>
        <taxon>Cyanobacteriota</taxon>
        <taxon>Cyanophyceae</taxon>
        <taxon>Desertifilales</taxon>
        <taxon>Desertifilaceae</taxon>
        <taxon>Roseofilum</taxon>
        <taxon>Roseofilum casamattae</taxon>
    </lineage>
</organism>
<dbReference type="Gene3D" id="1.10.10.10">
    <property type="entry name" value="Winged helix-like DNA-binding domain superfamily/Winged helix DNA-binding domain"/>
    <property type="match status" value="1"/>
</dbReference>
<protein>
    <submittedName>
        <fullName evidence="3">NB-ARC domain-containing protein</fullName>
    </submittedName>
</protein>
<evidence type="ECO:0000259" key="1">
    <source>
        <dbReference type="Pfam" id="PF00931"/>
    </source>
</evidence>
<dbReference type="Pfam" id="PF00931">
    <property type="entry name" value="NB-ARC"/>
    <property type="match status" value="1"/>
</dbReference>
<evidence type="ECO:0000259" key="2">
    <source>
        <dbReference type="Pfam" id="PF26355"/>
    </source>
</evidence>
<dbReference type="EMBL" id="JAQOSQ010000006">
    <property type="protein sequence ID" value="MDJ1183211.1"/>
    <property type="molecule type" value="Genomic_DNA"/>
</dbReference>
<name>A0ABT7BVK0_9CYAN</name>
<dbReference type="InterPro" id="IPR002182">
    <property type="entry name" value="NB-ARC"/>
</dbReference>
<dbReference type="RefSeq" id="WP_283757866.1">
    <property type="nucleotide sequence ID" value="NZ_JAQOSQ010000006.1"/>
</dbReference>
<feature type="domain" description="vWA-MoxR associated protein N-terminal HTH" evidence="2">
    <location>
        <begin position="1"/>
        <end position="83"/>
    </location>
</feature>
<evidence type="ECO:0000313" key="3">
    <source>
        <dbReference type="EMBL" id="MDJ1183211.1"/>
    </source>
</evidence>
<comment type="caution">
    <text evidence="3">The sequence shown here is derived from an EMBL/GenBank/DDBJ whole genome shotgun (WGS) entry which is preliminary data.</text>
</comment>
<sequence>MKSEDVLQWTKGVMSDRTGETLTEIEKAILTGVWEGKKYRQIAEEFYCSESEVKKEAAKLWDKLRADLGEDLKKSNFRYKLEKKYKISQVSKSGDCILQEIDIVDINVCGRFVSNIVDRSDKSPFNAAKNQSTEPIIDIADAPEISHFHNRISELSTLKHWILEEQTRLITIYGLSGIGKSAIALKLVQEIHAEFDYIIWRNLSGVLSLEALQTDLQETFARSQPAPVPKIMDYLRNFRCLLILDDVQNLFEPGELAGHLTNHKNYGQFWKKIAKTPHRSCLILLSGEKPRSIATLEAENQPVRTLHLKGLGTDAEELLRDKGLVNEQEWPVLISRYQGHPSWLMTIAATILELFDGRVSQFLDDEDEIFLGDIEFILDAHAERLSLLEQQVLSWIISQGNTVDITQTHTSPFSKSQLSRAMQSLARRGLVEKISEQEKGESLRSHFQLNLLFAGYWQDLHNRTKEAR</sequence>
<proteinExistence type="predicted"/>
<dbReference type="SUPFAM" id="SSF52540">
    <property type="entry name" value="P-loop containing nucleoside triphosphate hydrolases"/>
    <property type="match status" value="1"/>
</dbReference>
<dbReference type="Gene3D" id="3.40.50.300">
    <property type="entry name" value="P-loop containing nucleotide triphosphate hydrolases"/>
    <property type="match status" value="1"/>
</dbReference>
<dbReference type="SUPFAM" id="SSF46894">
    <property type="entry name" value="C-terminal effector domain of the bipartite response regulators"/>
    <property type="match status" value="1"/>
</dbReference>